<keyword evidence="15" id="KW-1185">Reference proteome</keyword>
<keyword evidence="3" id="KW-0378">Hydrolase</keyword>
<sequence length="559" mass="59239">MHLYEAIAHAALETYARLPPNGKPKRRSNHSPEWTVLAAVCLFRSTVAGWDTRCVSLGTGLKALPHARLPVHGDVLHDSHAEVIARRGFKAWLYGQIERVLEGEESGARDEADVLVERVDGDEWRLKAGWRVGFYVSTLPCGDASTYFLSLSAPAETEAPGNLSTRSIPTASLAEGPSPRAQPPSLAVAASLGMRTSRDPSPLSPLPAPTPPSPAGALPPPSVHRGRASYSSLSILRTKPGRADSPPTTSHSCSDKLALWALCGLQGALLSRLGVRRVPVEVLVVGGFAEWEDEPRERIRAECARAVGGRLEAWAREAGLAEDGFRVPEVGFTREAFDGAREVVAKREGVDVADVVGCVEFTDASRGAALSYVTDLPAGSAPVEVITNGIRQGASAKRKPGEPLGPKNRSRLCKLSLYQAHLAVCDRLDALSKAALGTSPTRATETASRLGGAALAPAPADSPDTSSATSHPARSRSTTYHVSKHPSPLPSSPPSLPLSPSALAPLNPSKRYRLLKTLVRAGPFAGWLVSGREWESFDREGRVVSSGEEEGAQGTGTGR</sequence>
<evidence type="ECO:0000313" key="15">
    <source>
        <dbReference type="Proteomes" id="UP000311382"/>
    </source>
</evidence>
<evidence type="ECO:0000313" key="14">
    <source>
        <dbReference type="EMBL" id="TNY17707.1"/>
    </source>
</evidence>
<comment type="caution">
    <text evidence="14">The sequence shown here is derived from an EMBL/GenBank/DDBJ whole genome shotgun (WGS) entry which is preliminary data.</text>
</comment>
<dbReference type="InterPro" id="IPR002466">
    <property type="entry name" value="A_deamin"/>
</dbReference>
<dbReference type="GO" id="GO:0046872">
    <property type="term" value="F:metal ion binding"/>
    <property type="evidence" value="ECO:0007669"/>
    <property type="project" value="UniProtKB-KW"/>
</dbReference>
<feature type="compositionally biased region" description="Pro residues" evidence="12">
    <location>
        <begin position="202"/>
        <end position="222"/>
    </location>
</feature>
<comment type="similarity">
    <text evidence="7">Belongs to the ADAT1 family.</text>
</comment>
<comment type="catalytic activity">
    <reaction evidence="11">
        <text>adenosine(37) in tRNA(Ala) + H2O + H(+) = inosine(37) in tRNA(Ala) + NH4(+)</text>
        <dbReference type="Rhea" id="RHEA:50968"/>
        <dbReference type="Rhea" id="RHEA-COMP:12855"/>
        <dbReference type="Rhea" id="RHEA-COMP:12856"/>
        <dbReference type="ChEBI" id="CHEBI:15377"/>
        <dbReference type="ChEBI" id="CHEBI:15378"/>
        <dbReference type="ChEBI" id="CHEBI:28938"/>
        <dbReference type="ChEBI" id="CHEBI:74411"/>
        <dbReference type="ChEBI" id="CHEBI:82852"/>
        <dbReference type="EC" id="3.5.4.34"/>
    </reaction>
</comment>
<evidence type="ECO:0000256" key="9">
    <source>
        <dbReference type="ARBA" id="ARBA00040502"/>
    </source>
</evidence>
<evidence type="ECO:0000256" key="5">
    <source>
        <dbReference type="ARBA" id="ARBA00037026"/>
    </source>
</evidence>
<accession>A0A5C5FLK8</accession>
<evidence type="ECO:0000256" key="6">
    <source>
        <dbReference type="ARBA" id="ARBA00037784"/>
    </source>
</evidence>
<evidence type="ECO:0000256" key="4">
    <source>
        <dbReference type="ARBA" id="ARBA00022833"/>
    </source>
</evidence>
<keyword evidence="4" id="KW-0862">Zinc</keyword>
<evidence type="ECO:0000256" key="7">
    <source>
        <dbReference type="ARBA" id="ARBA00038326"/>
    </source>
</evidence>
<dbReference type="PANTHER" id="PTHR46516:SF1">
    <property type="entry name" value="TRNA-SPECIFIC ADENOSINE DEAMINASE 1"/>
    <property type="match status" value="1"/>
</dbReference>
<dbReference type="STRING" id="5288.A0A5C5FLK8"/>
<dbReference type="PROSITE" id="PS50141">
    <property type="entry name" value="A_DEAMIN_EDITASE"/>
    <property type="match status" value="1"/>
</dbReference>
<evidence type="ECO:0000256" key="8">
    <source>
        <dbReference type="ARBA" id="ARBA00038940"/>
    </source>
</evidence>
<dbReference type="EMBL" id="SOZI01000181">
    <property type="protein sequence ID" value="TNY17707.1"/>
    <property type="molecule type" value="Genomic_DNA"/>
</dbReference>
<dbReference type="Pfam" id="PF02137">
    <property type="entry name" value="A_deamin"/>
    <property type="match status" value="1"/>
</dbReference>
<dbReference type="Proteomes" id="UP000311382">
    <property type="component" value="Unassembled WGS sequence"/>
</dbReference>
<dbReference type="PANTHER" id="PTHR46516">
    <property type="entry name" value="TRNA-SPECIFIC ADENOSINE DEAMINASE 1"/>
    <property type="match status" value="1"/>
</dbReference>
<dbReference type="GO" id="GO:0003723">
    <property type="term" value="F:RNA binding"/>
    <property type="evidence" value="ECO:0007669"/>
    <property type="project" value="InterPro"/>
</dbReference>
<feature type="compositionally biased region" description="Low complexity" evidence="12">
    <location>
        <begin position="454"/>
        <end position="472"/>
    </location>
</feature>
<feature type="region of interest" description="Disordered" evidence="12">
    <location>
        <begin position="536"/>
        <end position="559"/>
    </location>
</feature>
<feature type="region of interest" description="Disordered" evidence="12">
    <location>
        <begin position="157"/>
        <end position="227"/>
    </location>
</feature>
<evidence type="ECO:0000256" key="2">
    <source>
        <dbReference type="ARBA" id="ARBA00022723"/>
    </source>
</evidence>
<evidence type="ECO:0000256" key="3">
    <source>
        <dbReference type="ARBA" id="ARBA00022801"/>
    </source>
</evidence>
<dbReference type="GO" id="GO:0008033">
    <property type="term" value="P:tRNA processing"/>
    <property type="evidence" value="ECO:0007669"/>
    <property type="project" value="UniProtKB-KW"/>
</dbReference>
<keyword evidence="1" id="KW-0819">tRNA processing</keyword>
<dbReference type="SMART" id="SM00552">
    <property type="entry name" value="ADEAMc"/>
    <property type="match status" value="1"/>
</dbReference>
<evidence type="ECO:0000256" key="11">
    <source>
        <dbReference type="ARBA" id="ARBA00047635"/>
    </source>
</evidence>
<dbReference type="AlphaFoldDB" id="A0A5C5FLK8"/>
<feature type="compositionally biased region" description="Pro residues" evidence="12">
    <location>
        <begin position="487"/>
        <end position="497"/>
    </location>
</feature>
<protein>
    <recommendedName>
        <fullName evidence="9">tRNA-specific adenosine deaminase 1</fullName>
        <ecNumber evidence="8">3.5.4.34</ecNumber>
    </recommendedName>
    <alternativeName>
        <fullName evidence="10">tRNA-specific adenosine-37 deaminase</fullName>
    </alternativeName>
</protein>
<organism evidence="14 15">
    <name type="scientific">Rhodotorula diobovata</name>
    <dbReference type="NCBI Taxonomy" id="5288"/>
    <lineage>
        <taxon>Eukaryota</taxon>
        <taxon>Fungi</taxon>
        <taxon>Dikarya</taxon>
        <taxon>Basidiomycota</taxon>
        <taxon>Pucciniomycotina</taxon>
        <taxon>Microbotryomycetes</taxon>
        <taxon>Sporidiobolales</taxon>
        <taxon>Sporidiobolaceae</taxon>
        <taxon>Rhodotorula</taxon>
    </lineage>
</organism>
<evidence type="ECO:0000256" key="10">
    <source>
        <dbReference type="ARBA" id="ARBA00041760"/>
    </source>
</evidence>
<proteinExistence type="inferred from homology"/>
<feature type="region of interest" description="Disordered" evidence="12">
    <location>
        <begin position="454"/>
        <end position="502"/>
    </location>
</feature>
<keyword evidence="2" id="KW-0479">Metal-binding</keyword>
<comment type="cofactor">
    <cofactor evidence="5">
        <name>1D-myo-inositol hexakisphosphate</name>
        <dbReference type="ChEBI" id="CHEBI:58130"/>
    </cofactor>
</comment>
<dbReference type="OrthoDB" id="10268011at2759"/>
<gene>
    <name evidence="14" type="ORF">DMC30DRAFT_96509</name>
</gene>
<dbReference type="GO" id="GO:0043829">
    <property type="term" value="F:tRNA-specific adenosine-37 deaminase activity"/>
    <property type="evidence" value="ECO:0007669"/>
    <property type="project" value="UniProtKB-EC"/>
</dbReference>
<evidence type="ECO:0000256" key="12">
    <source>
        <dbReference type="SAM" id="MobiDB-lite"/>
    </source>
</evidence>
<feature type="domain" description="A to I editase" evidence="13">
    <location>
        <begin position="56"/>
        <end position="425"/>
    </location>
</feature>
<name>A0A5C5FLK8_9BASI</name>
<dbReference type="EC" id="3.5.4.34" evidence="8"/>
<reference evidence="14 15" key="1">
    <citation type="submission" date="2019-03" db="EMBL/GenBank/DDBJ databases">
        <title>Rhodosporidium diobovatum UCD-FST 08-225 genome sequencing, assembly, and annotation.</title>
        <authorList>
            <person name="Fakankun I.U."/>
            <person name="Fristensky B."/>
            <person name="Levin D.B."/>
        </authorList>
    </citation>
    <scope>NUCLEOTIDE SEQUENCE [LARGE SCALE GENOMIC DNA]</scope>
    <source>
        <strain evidence="14 15">UCD-FST 08-225</strain>
    </source>
</reference>
<comment type="function">
    <text evidence="6">Specifically deaminates adenosine-37 to inosine in tRNA-Ala.</text>
</comment>
<evidence type="ECO:0000256" key="1">
    <source>
        <dbReference type="ARBA" id="ARBA00022694"/>
    </source>
</evidence>
<evidence type="ECO:0000259" key="13">
    <source>
        <dbReference type="PROSITE" id="PS50141"/>
    </source>
</evidence>